<feature type="transmembrane region" description="Helical" evidence="1">
    <location>
        <begin position="12"/>
        <end position="30"/>
    </location>
</feature>
<evidence type="ECO:0000313" key="3">
    <source>
        <dbReference type="Proteomes" id="UP000619033"/>
    </source>
</evidence>
<dbReference type="Proteomes" id="UP000619033">
    <property type="component" value="Unassembled WGS sequence"/>
</dbReference>
<accession>A0A8J7STK9</accession>
<feature type="transmembrane region" description="Helical" evidence="1">
    <location>
        <begin position="77"/>
        <end position="93"/>
    </location>
</feature>
<dbReference type="EMBL" id="JAESVP010000001">
    <property type="protein sequence ID" value="MBL4926656.1"/>
    <property type="molecule type" value="Genomic_DNA"/>
</dbReference>
<reference evidence="2" key="1">
    <citation type="submission" date="2021-01" db="EMBL/GenBank/DDBJ databases">
        <title>Genome seq and assembly of Tabrizicola sp. KVB23.</title>
        <authorList>
            <person name="Chhetri G."/>
        </authorList>
    </citation>
    <scope>NUCLEOTIDE SEQUENCE</scope>
    <source>
        <strain evidence="2">KVB23</strain>
    </source>
</reference>
<name>A0A8J7STK9_9RHOB</name>
<gene>
    <name evidence="2" type="ORF">JI744_00930</name>
</gene>
<evidence type="ECO:0000256" key="1">
    <source>
        <dbReference type="SAM" id="Phobius"/>
    </source>
</evidence>
<keyword evidence="1" id="KW-0472">Membrane</keyword>
<protein>
    <recommendedName>
        <fullName evidence="4">Transmembrane protein</fullName>
    </recommendedName>
</protein>
<keyword evidence="1" id="KW-0812">Transmembrane</keyword>
<proteinExistence type="predicted"/>
<evidence type="ECO:0008006" key="4">
    <source>
        <dbReference type="Google" id="ProtNLM"/>
    </source>
</evidence>
<evidence type="ECO:0000313" key="2">
    <source>
        <dbReference type="EMBL" id="MBL4926656.1"/>
    </source>
</evidence>
<dbReference type="AlphaFoldDB" id="A0A8J7STK9"/>
<comment type="caution">
    <text evidence="2">The sequence shown here is derived from an EMBL/GenBank/DDBJ whole genome shotgun (WGS) entry which is preliminary data.</text>
</comment>
<keyword evidence="1" id="KW-1133">Transmembrane helix</keyword>
<sequence length="100" mass="10842">MSDRILRPRLFAGLGSLAVGLAVLWWYVVFGPVVARGYGSYVQASQCLWGNDYVCALLLSLCDANHPLLPKFYRPELFWAGSALILGAAGAGLRSKRTPA</sequence>
<dbReference type="RefSeq" id="WP_202657415.1">
    <property type="nucleotide sequence ID" value="NZ_JAESVP010000001.1"/>
</dbReference>
<organism evidence="2 3">
    <name type="scientific">Fuscibacter oryzae</name>
    <dbReference type="NCBI Taxonomy" id="2803939"/>
    <lineage>
        <taxon>Bacteria</taxon>
        <taxon>Pseudomonadati</taxon>
        <taxon>Pseudomonadota</taxon>
        <taxon>Alphaproteobacteria</taxon>
        <taxon>Rhodobacterales</taxon>
        <taxon>Paracoccaceae</taxon>
        <taxon>Fuscibacter</taxon>
    </lineage>
</organism>
<keyword evidence="3" id="KW-1185">Reference proteome</keyword>